<dbReference type="Ensembl" id="ENSMUNT00000034150.1">
    <property type="protein sequence ID" value="ENSMUNP00000026906.1"/>
    <property type="gene ID" value="ENSMUNG00000017623.1"/>
</dbReference>
<proteinExistence type="predicted"/>
<keyword evidence="2" id="KW-1185">Reference proteome</keyword>
<evidence type="ECO:0000313" key="1">
    <source>
        <dbReference type="Ensembl" id="ENSMUNP00000026906.1"/>
    </source>
</evidence>
<reference evidence="1" key="2">
    <citation type="submission" date="2025-08" db="UniProtKB">
        <authorList>
            <consortium name="Ensembl"/>
        </authorList>
    </citation>
    <scope>IDENTIFICATION</scope>
</reference>
<protein>
    <submittedName>
        <fullName evidence="1">Uncharacterized protein</fullName>
    </submittedName>
</protein>
<reference evidence="1" key="3">
    <citation type="submission" date="2025-09" db="UniProtKB">
        <authorList>
            <consortium name="Ensembl"/>
        </authorList>
    </citation>
    <scope>IDENTIFICATION</scope>
</reference>
<evidence type="ECO:0000313" key="2">
    <source>
        <dbReference type="Proteomes" id="UP000694405"/>
    </source>
</evidence>
<dbReference type="AlphaFoldDB" id="A0A8V5HI33"/>
<organism evidence="1 2">
    <name type="scientific">Melopsittacus undulatus</name>
    <name type="common">Budgerigar</name>
    <name type="synonym">Psittacus undulatus</name>
    <dbReference type="NCBI Taxonomy" id="13146"/>
    <lineage>
        <taxon>Eukaryota</taxon>
        <taxon>Metazoa</taxon>
        <taxon>Chordata</taxon>
        <taxon>Craniata</taxon>
        <taxon>Vertebrata</taxon>
        <taxon>Euteleostomi</taxon>
        <taxon>Archelosauria</taxon>
        <taxon>Archosauria</taxon>
        <taxon>Dinosauria</taxon>
        <taxon>Saurischia</taxon>
        <taxon>Theropoda</taxon>
        <taxon>Coelurosauria</taxon>
        <taxon>Aves</taxon>
        <taxon>Neognathae</taxon>
        <taxon>Neoaves</taxon>
        <taxon>Telluraves</taxon>
        <taxon>Australaves</taxon>
        <taxon>Psittaciformes</taxon>
        <taxon>Psittaculidae</taxon>
        <taxon>Melopsittacus</taxon>
    </lineage>
</organism>
<sequence>MQTHPSKNVGGEGGLLLFFTFFKQANDLLAKESRIYKTCSKASMSLTPNVTRSLNCVCFMVAHPSVSISNPEKGIGLDLTWSIVCSSGVLNRKRPWKYWNKSRGGHEDDQGLEHLPYEDRLRKLGLFNLEKRRLRGDLRAAFQYLKGA</sequence>
<accession>A0A8V5HI33</accession>
<dbReference type="Proteomes" id="UP000694405">
    <property type="component" value="Chromosome 5"/>
</dbReference>
<reference evidence="1" key="1">
    <citation type="submission" date="2020-03" db="EMBL/GenBank/DDBJ databases">
        <title>Melopsittacus undulatus (budgerigar) genome, bMelUnd1, maternal haplotype with Z.</title>
        <authorList>
            <person name="Gedman G."/>
            <person name="Mountcastle J."/>
            <person name="Haase B."/>
            <person name="Formenti G."/>
            <person name="Wright T."/>
            <person name="Apodaca J."/>
            <person name="Pelan S."/>
            <person name="Chow W."/>
            <person name="Rhie A."/>
            <person name="Howe K."/>
            <person name="Fedrigo O."/>
            <person name="Jarvis E.D."/>
        </authorList>
    </citation>
    <scope>NUCLEOTIDE SEQUENCE [LARGE SCALE GENOMIC DNA]</scope>
</reference>
<name>A0A8V5HI33_MELUD</name>